<keyword evidence="5" id="KW-0813">Transport</keyword>
<feature type="binding site" evidence="17">
    <location>
        <position position="179"/>
    </location>
    <ligand>
        <name>FAD</name>
        <dbReference type="ChEBI" id="CHEBI:57692"/>
    </ligand>
</feature>
<comment type="caution">
    <text evidence="20">The sequence shown here is derived from an EMBL/GenBank/DDBJ whole genome shotgun (WGS) entry which is preliminary data.</text>
</comment>
<feature type="signal peptide" evidence="19">
    <location>
        <begin position="1"/>
        <end position="22"/>
    </location>
</feature>
<evidence type="ECO:0000313" key="20">
    <source>
        <dbReference type="EMBL" id="ORZ05438.1"/>
    </source>
</evidence>
<keyword evidence="10" id="KW-0249">Electron transport</keyword>
<dbReference type="PIRSF" id="PIRSF017205">
    <property type="entry name" value="ERO1"/>
    <property type="match status" value="1"/>
</dbReference>
<sequence length="532" mass="60022">MKTGVGLYTLLSLFCYSVLVSCSSSPSQFSSEDSQHFVQDVLESDGKDYCKPYGQIRDTCCDYQSVESIQGDTFPKVEALVKSKFFKYYKLNLWRECPFWNDDGLCMNRDCSVETTDESLLPEEWRQEALGAIQMSPRGSAFQPFKVCTYKDQDFCVADDPTDKDVVYVNLLDNPERFTGYTGPSAANVWKAIYEENCFNIVHKMAEGCPTCSTPAVAAPASKSSSSAPFLSSSTTAGQLASIPSNKAQLSALLHTLADTPDDTDNDEVCLEKRVYYRLISGLHSSISIHICDEYFDRTTGKWGPNLECFVNRIGVHPERLQNIYFTYALVLRAVTKLDDYLAQYPFQTGDVAEDEHTRGLIHDLITSTKECPATFDENTMFKGADARSLYVEFRDHFRNVSRIMDCVGCEKCRLWGKLQTTGLGTALKVLFAYEDKSLSYPSNPNLLNHNEIVALFNTLNRLSESLEAIQKFRKMYYERLHPPMSIMQKVMAQLEKVKSQCHHGIKVIVDKLTNEWGLALPSFIHNLVGPL</sequence>
<evidence type="ECO:0000256" key="3">
    <source>
        <dbReference type="ARBA" id="ARBA00008277"/>
    </source>
</evidence>
<dbReference type="Pfam" id="PF04137">
    <property type="entry name" value="ERO1"/>
    <property type="match status" value="1"/>
</dbReference>
<evidence type="ECO:0000256" key="14">
    <source>
        <dbReference type="ARBA" id="ARBA00023180"/>
    </source>
</evidence>
<comment type="subunit">
    <text evidence="4">May function both as a monomer and a homodimer.</text>
</comment>
<evidence type="ECO:0000256" key="12">
    <source>
        <dbReference type="ARBA" id="ARBA00023136"/>
    </source>
</evidence>
<evidence type="ECO:0000256" key="7">
    <source>
        <dbReference type="ARBA" id="ARBA00022729"/>
    </source>
</evidence>
<feature type="binding site" evidence="17">
    <location>
        <position position="190"/>
    </location>
    <ligand>
        <name>FAD</name>
        <dbReference type="ChEBI" id="CHEBI:57692"/>
    </ligand>
</feature>
<dbReference type="GO" id="GO:0016972">
    <property type="term" value="F:thiol oxidase activity"/>
    <property type="evidence" value="ECO:0007669"/>
    <property type="project" value="InterPro"/>
</dbReference>
<proteinExistence type="inferred from homology"/>
<feature type="binding site" evidence="17">
    <location>
        <position position="284"/>
    </location>
    <ligand>
        <name>FAD</name>
        <dbReference type="ChEBI" id="CHEBI:57692"/>
    </ligand>
</feature>
<dbReference type="STRING" id="90262.A0A1X2HYS6"/>
<evidence type="ECO:0000256" key="17">
    <source>
        <dbReference type="PIRSR" id="PIRSR017205-2"/>
    </source>
</evidence>
<dbReference type="GO" id="GO:0071949">
    <property type="term" value="F:FAD binding"/>
    <property type="evidence" value="ECO:0007669"/>
    <property type="project" value="InterPro"/>
</dbReference>
<dbReference type="EMBL" id="MCGE01000044">
    <property type="protein sequence ID" value="ORZ05438.1"/>
    <property type="molecule type" value="Genomic_DNA"/>
</dbReference>
<keyword evidence="6" id="KW-0285">Flavoprotein</keyword>
<dbReference type="OrthoDB" id="269384at2759"/>
<keyword evidence="8" id="KW-0256">Endoplasmic reticulum</keyword>
<gene>
    <name evidence="20" type="ORF">BCR42DRAFT_428296</name>
</gene>
<keyword evidence="14" id="KW-0325">Glycoprotein</keyword>
<feature type="chain" id="PRO_5012236663" evidence="19">
    <location>
        <begin position="23"/>
        <end position="532"/>
    </location>
</feature>
<evidence type="ECO:0000256" key="16">
    <source>
        <dbReference type="PIRSR" id="PIRSR017205-1"/>
    </source>
</evidence>
<evidence type="ECO:0000256" key="1">
    <source>
        <dbReference type="ARBA" id="ARBA00001974"/>
    </source>
</evidence>
<accession>A0A1X2HYS6</accession>
<dbReference type="Proteomes" id="UP000193560">
    <property type="component" value="Unassembled WGS sequence"/>
</dbReference>
<dbReference type="PANTHER" id="PTHR12613:SF0">
    <property type="entry name" value="ERO1-LIKE PROTEIN"/>
    <property type="match status" value="1"/>
</dbReference>
<feature type="active site" evidence="16">
    <location>
        <position position="413"/>
    </location>
</feature>
<keyword evidence="13 18" id="KW-1015">Disulfide bond</keyword>
<dbReference type="GO" id="GO:0005789">
    <property type="term" value="C:endoplasmic reticulum membrane"/>
    <property type="evidence" value="ECO:0007669"/>
    <property type="project" value="UniProtKB-SubCell"/>
</dbReference>
<dbReference type="PANTHER" id="PTHR12613">
    <property type="entry name" value="ERO1-RELATED"/>
    <property type="match status" value="1"/>
</dbReference>
<evidence type="ECO:0000256" key="4">
    <source>
        <dbReference type="ARBA" id="ARBA00011802"/>
    </source>
</evidence>
<keyword evidence="7 19" id="KW-0732">Signal</keyword>
<reference evidence="20 21" key="1">
    <citation type="submission" date="2016-07" db="EMBL/GenBank/DDBJ databases">
        <title>Pervasive Adenine N6-methylation of Active Genes in Fungi.</title>
        <authorList>
            <consortium name="DOE Joint Genome Institute"/>
            <person name="Mondo S.J."/>
            <person name="Dannebaum R.O."/>
            <person name="Kuo R.C."/>
            <person name="Labutti K."/>
            <person name="Haridas S."/>
            <person name="Kuo A."/>
            <person name="Salamov A."/>
            <person name="Ahrendt S.R."/>
            <person name="Lipzen A."/>
            <person name="Sullivan W."/>
            <person name="Andreopoulos W.B."/>
            <person name="Clum A."/>
            <person name="Lindquist E."/>
            <person name="Daum C."/>
            <person name="Ramamoorthy G.K."/>
            <person name="Gryganskyi A."/>
            <person name="Culley D."/>
            <person name="Magnuson J.K."/>
            <person name="James T.Y."/>
            <person name="O'Malley M.A."/>
            <person name="Stajich J.E."/>
            <person name="Spatafora J.W."/>
            <person name="Visel A."/>
            <person name="Grigoriev I.V."/>
        </authorList>
    </citation>
    <scope>NUCLEOTIDE SEQUENCE [LARGE SCALE GENOMIC DNA]</scope>
    <source>
        <strain evidence="20 21">NRRL 1336</strain>
    </source>
</reference>
<feature type="active site" description="Nucleophile" evidence="16">
    <location>
        <position position="410"/>
    </location>
</feature>
<feature type="disulfide bond" description="Redox-active" evidence="18">
    <location>
        <begin position="106"/>
        <end position="111"/>
    </location>
</feature>
<keyword evidence="12" id="KW-0472">Membrane</keyword>
<feature type="disulfide bond" description="Redox-active" evidence="18">
    <location>
        <begin position="410"/>
        <end position="413"/>
    </location>
</feature>
<evidence type="ECO:0000313" key="21">
    <source>
        <dbReference type="Proteomes" id="UP000193560"/>
    </source>
</evidence>
<evidence type="ECO:0000256" key="15">
    <source>
        <dbReference type="ARBA" id="ARBA00023284"/>
    </source>
</evidence>
<feature type="binding site" evidence="17">
    <location>
        <position position="177"/>
    </location>
    <ligand>
        <name>FAD</name>
        <dbReference type="ChEBI" id="CHEBI:57692"/>
    </ligand>
</feature>
<keyword evidence="11" id="KW-0560">Oxidoreductase</keyword>
<comment type="similarity">
    <text evidence="3">Belongs to the EROs family.</text>
</comment>
<dbReference type="SUPFAM" id="SSF110019">
    <property type="entry name" value="ERO1-like"/>
    <property type="match status" value="1"/>
</dbReference>
<feature type="binding site" evidence="17">
    <location>
        <position position="313"/>
    </location>
    <ligand>
        <name>FAD</name>
        <dbReference type="ChEBI" id="CHEBI:57692"/>
    </ligand>
</feature>
<protein>
    <submittedName>
        <fullName evidence="20">Endoplasmic reticulum Oxidoreductin 1-domain-containing protein</fullName>
    </submittedName>
</protein>
<dbReference type="InterPro" id="IPR007266">
    <property type="entry name" value="Ero1"/>
</dbReference>
<dbReference type="GO" id="GO:0015035">
    <property type="term" value="F:protein-disulfide reductase activity"/>
    <property type="evidence" value="ECO:0007669"/>
    <property type="project" value="InterPro"/>
</dbReference>
<evidence type="ECO:0000256" key="2">
    <source>
        <dbReference type="ARBA" id="ARBA00004367"/>
    </source>
</evidence>
<evidence type="ECO:0000256" key="8">
    <source>
        <dbReference type="ARBA" id="ARBA00022824"/>
    </source>
</evidence>
<keyword evidence="15" id="KW-0676">Redox-active center</keyword>
<keyword evidence="9 17" id="KW-0274">FAD</keyword>
<evidence type="ECO:0000256" key="6">
    <source>
        <dbReference type="ARBA" id="ARBA00022630"/>
    </source>
</evidence>
<name>A0A1X2HYS6_9FUNG</name>
<comment type="subcellular location">
    <subcellularLocation>
        <location evidence="2">Endoplasmic reticulum membrane</location>
        <topology evidence="2">Peripheral membrane protein</topology>
        <orientation evidence="2">Lumenal side</orientation>
    </subcellularLocation>
</comment>
<evidence type="ECO:0000256" key="10">
    <source>
        <dbReference type="ARBA" id="ARBA00022982"/>
    </source>
</evidence>
<keyword evidence="21" id="KW-1185">Reference proteome</keyword>
<evidence type="ECO:0000256" key="5">
    <source>
        <dbReference type="ARBA" id="ARBA00022448"/>
    </source>
</evidence>
<evidence type="ECO:0000256" key="9">
    <source>
        <dbReference type="ARBA" id="ARBA00022827"/>
    </source>
</evidence>
<evidence type="ECO:0000256" key="11">
    <source>
        <dbReference type="ARBA" id="ARBA00023002"/>
    </source>
</evidence>
<organism evidence="20 21">
    <name type="scientific">Absidia repens</name>
    <dbReference type="NCBI Taxonomy" id="90262"/>
    <lineage>
        <taxon>Eukaryota</taxon>
        <taxon>Fungi</taxon>
        <taxon>Fungi incertae sedis</taxon>
        <taxon>Mucoromycota</taxon>
        <taxon>Mucoromycotina</taxon>
        <taxon>Mucoromycetes</taxon>
        <taxon>Mucorales</taxon>
        <taxon>Cunninghamellaceae</taxon>
        <taxon>Absidia</taxon>
    </lineage>
</organism>
<feature type="binding site" evidence="17">
    <location>
        <position position="281"/>
    </location>
    <ligand>
        <name>FAD</name>
        <dbReference type="ChEBI" id="CHEBI:57692"/>
    </ligand>
</feature>
<evidence type="ECO:0000256" key="19">
    <source>
        <dbReference type="SAM" id="SignalP"/>
    </source>
</evidence>
<evidence type="ECO:0000256" key="13">
    <source>
        <dbReference type="ARBA" id="ARBA00023157"/>
    </source>
</evidence>
<dbReference type="PROSITE" id="PS51257">
    <property type="entry name" value="PROKAR_LIPOPROTEIN"/>
    <property type="match status" value="1"/>
</dbReference>
<evidence type="ECO:0000256" key="18">
    <source>
        <dbReference type="PIRSR" id="PIRSR017205-3"/>
    </source>
</evidence>
<dbReference type="InterPro" id="IPR037192">
    <property type="entry name" value="ERO1-like_sf"/>
</dbReference>
<dbReference type="GO" id="GO:0034975">
    <property type="term" value="P:protein folding in endoplasmic reticulum"/>
    <property type="evidence" value="ECO:0007669"/>
    <property type="project" value="InterPro"/>
</dbReference>
<dbReference type="AlphaFoldDB" id="A0A1X2HYS6"/>
<comment type="cofactor">
    <cofactor evidence="1 17">
        <name>FAD</name>
        <dbReference type="ChEBI" id="CHEBI:57692"/>
    </cofactor>
</comment>